<evidence type="ECO:0000313" key="2">
    <source>
        <dbReference type="EMBL" id="KGM10059.1"/>
    </source>
</evidence>
<keyword evidence="1" id="KW-1133">Transmembrane helix</keyword>
<keyword evidence="1" id="KW-0472">Membrane</keyword>
<protein>
    <submittedName>
        <fullName evidence="2">Uncharacterized protein</fullName>
    </submittedName>
</protein>
<accession>A0A0A0BSD3</accession>
<organism evidence="2 3">
    <name type="scientific">Cellulomonas carbonis T26</name>
    <dbReference type="NCBI Taxonomy" id="947969"/>
    <lineage>
        <taxon>Bacteria</taxon>
        <taxon>Bacillati</taxon>
        <taxon>Actinomycetota</taxon>
        <taxon>Actinomycetes</taxon>
        <taxon>Micrococcales</taxon>
        <taxon>Cellulomonadaceae</taxon>
        <taxon>Cellulomonas</taxon>
    </lineage>
</organism>
<sequence>MDLTYEGCGVLATLIPVYLLLWHVGSDRLARVPRRAAPRQARFLKAEAVAQICLLTAVEVVCLWGLLNDRGLTGAIAGLVVGSTIGVVIGTGAHLVVGIVLPSPRE</sequence>
<comment type="caution">
    <text evidence="2">The sequence shown here is derived from an EMBL/GenBank/DDBJ whole genome shotgun (WGS) entry which is preliminary data.</text>
</comment>
<gene>
    <name evidence="2" type="ORF">N868_16800</name>
</gene>
<proteinExistence type="predicted"/>
<dbReference type="Proteomes" id="UP000029839">
    <property type="component" value="Unassembled WGS sequence"/>
</dbReference>
<keyword evidence="3" id="KW-1185">Reference proteome</keyword>
<dbReference type="EMBL" id="AXCY01000065">
    <property type="protein sequence ID" value="KGM10059.1"/>
    <property type="molecule type" value="Genomic_DNA"/>
</dbReference>
<name>A0A0A0BSD3_9CELL</name>
<reference evidence="2 3" key="2">
    <citation type="journal article" date="2015" name="Stand. Genomic Sci.">
        <title>Draft genome sequence of Cellulomonas carbonis T26(T) and comparative analysis of six Cellulomonas genomes.</title>
        <authorList>
            <person name="Zhuang W."/>
            <person name="Zhang S."/>
            <person name="Xia X."/>
            <person name="Wang G."/>
        </authorList>
    </citation>
    <scope>NUCLEOTIDE SEQUENCE [LARGE SCALE GENOMIC DNA]</scope>
    <source>
        <strain evidence="2 3">T26</strain>
    </source>
</reference>
<feature type="transmembrane region" description="Helical" evidence="1">
    <location>
        <begin position="46"/>
        <end position="67"/>
    </location>
</feature>
<feature type="transmembrane region" description="Helical" evidence="1">
    <location>
        <begin position="6"/>
        <end position="25"/>
    </location>
</feature>
<dbReference type="AlphaFoldDB" id="A0A0A0BSD3"/>
<reference evidence="2 3" key="1">
    <citation type="submission" date="2013-08" db="EMBL/GenBank/DDBJ databases">
        <title>Genome sequencing of Cellulomonas carbonis T26.</title>
        <authorList>
            <person name="Chen F."/>
            <person name="Li Y."/>
            <person name="Wang G."/>
        </authorList>
    </citation>
    <scope>NUCLEOTIDE SEQUENCE [LARGE SCALE GENOMIC DNA]</scope>
    <source>
        <strain evidence="2 3">T26</strain>
    </source>
</reference>
<evidence type="ECO:0000313" key="3">
    <source>
        <dbReference type="Proteomes" id="UP000029839"/>
    </source>
</evidence>
<dbReference type="RefSeq" id="WP_043607685.1">
    <property type="nucleotide sequence ID" value="NZ_AXCY01000065.1"/>
</dbReference>
<feature type="transmembrane region" description="Helical" evidence="1">
    <location>
        <begin position="73"/>
        <end position="101"/>
    </location>
</feature>
<evidence type="ECO:0000256" key="1">
    <source>
        <dbReference type="SAM" id="Phobius"/>
    </source>
</evidence>
<keyword evidence="1" id="KW-0812">Transmembrane</keyword>